<keyword evidence="1" id="KW-0418">Kinase</keyword>
<comment type="caution">
    <text evidence="1">The sequence shown here is derived from an EMBL/GenBank/DDBJ whole genome shotgun (WGS) entry which is preliminary data.</text>
</comment>
<dbReference type="AlphaFoldDB" id="A0A392TPH9"/>
<organism evidence="1 2">
    <name type="scientific">Trifolium medium</name>
    <dbReference type="NCBI Taxonomy" id="97028"/>
    <lineage>
        <taxon>Eukaryota</taxon>
        <taxon>Viridiplantae</taxon>
        <taxon>Streptophyta</taxon>
        <taxon>Embryophyta</taxon>
        <taxon>Tracheophyta</taxon>
        <taxon>Spermatophyta</taxon>
        <taxon>Magnoliopsida</taxon>
        <taxon>eudicotyledons</taxon>
        <taxon>Gunneridae</taxon>
        <taxon>Pentapetalae</taxon>
        <taxon>rosids</taxon>
        <taxon>fabids</taxon>
        <taxon>Fabales</taxon>
        <taxon>Fabaceae</taxon>
        <taxon>Papilionoideae</taxon>
        <taxon>50 kb inversion clade</taxon>
        <taxon>NPAAA clade</taxon>
        <taxon>Hologalegina</taxon>
        <taxon>IRL clade</taxon>
        <taxon>Trifolieae</taxon>
        <taxon>Trifolium</taxon>
    </lineage>
</organism>
<evidence type="ECO:0000313" key="1">
    <source>
        <dbReference type="EMBL" id="MCI63099.1"/>
    </source>
</evidence>
<dbReference type="EMBL" id="LXQA010631086">
    <property type="protein sequence ID" value="MCI63099.1"/>
    <property type="molecule type" value="Genomic_DNA"/>
</dbReference>
<protein>
    <submittedName>
        <fullName evidence="1">Receptor-like kinase</fullName>
    </submittedName>
</protein>
<name>A0A392TPH9_9FABA</name>
<proteinExistence type="predicted"/>
<keyword evidence="1" id="KW-0808">Transferase</keyword>
<evidence type="ECO:0000313" key="2">
    <source>
        <dbReference type="Proteomes" id="UP000265520"/>
    </source>
</evidence>
<accession>A0A392TPH9</accession>
<dbReference type="GO" id="GO:0016301">
    <property type="term" value="F:kinase activity"/>
    <property type="evidence" value="ECO:0007669"/>
    <property type="project" value="UniProtKB-KW"/>
</dbReference>
<reference evidence="1 2" key="1">
    <citation type="journal article" date="2018" name="Front. Plant Sci.">
        <title>Red Clover (Trifolium pratense) and Zigzag Clover (T. medium) - A Picture of Genomic Similarities and Differences.</title>
        <authorList>
            <person name="Dluhosova J."/>
            <person name="Istvanek J."/>
            <person name="Nedelnik J."/>
            <person name="Repkova J."/>
        </authorList>
    </citation>
    <scope>NUCLEOTIDE SEQUENCE [LARGE SCALE GENOMIC DNA]</scope>
    <source>
        <strain evidence="2">cv. 10/8</strain>
        <tissue evidence="1">Leaf</tissue>
    </source>
</reference>
<keyword evidence="2" id="KW-1185">Reference proteome</keyword>
<sequence length="78" mass="8641">MTMEIGGCKQTHWVGWLQHTDTIYIDWKCPREGKIKLNCDGAHKSSVNLSGCDGLLRDSSGTCLNSYVRKIGSCDALH</sequence>
<keyword evidence="1" id="KW-0675">Receptor</keyword>
<dbReference type="Proteomes" id="UP000265520">
    <property type="component" value="Unassembled WGS sequence"/>
</dbReference>
<feature type="non-terminal residue" evidence="1">
    <location>
        <position position="78"/>
    </location>
</feature>